<evidence type="ECO:0000313" key="3">
    <source>
        <dbReference type="WBParaSite" id="TMUE_2000007317.1"/>
    </source>
</evidence>
<dbReference type="PANTHER" id="PTHR34769:SF1">
    <property type="entry name" value="RNA POLYMERASE I AND III SUBUNIT D"/>
    <property type="match status" value="1"/>
</dbReference>
<protein>
    <submittedName>
        <fullName evidence="3">Uncharacterized protein</fullName>
    </submittedName>
</protein>
<keyword evidence="2" id="KW-1185">Reference proteome</keyword>
<reference evidence="3" key="1">
    <citation type="submission" date="2019-12" db="UniProtKB">
        <authorList>
            <consortium name="WormBaseParasite"/>
        </authorList>
    </citation>
    <scope>IDENTIFICATION</scope>
</reference>
<evidence type="ECO:0000313" key="2">
    <source>
        <dbReference type="Proteomes" id="UP000046395"/>
    </source>
</evidence>
<organism evidence="2 3">
    <name type="scientific">Trichuris muris</name>
    <name type="common">Mouse whipworm</name>
    <dbReference type="NCBI Taxonomy" id="70415"/>
    <lineage>
        <taxon>Eukaryota</taxon>
        <taxon>Metazoa</taxon>
        <taxon>Ecdysozoa</taxon>
        <taxon>Nematoda</taxon>
        <taxon>Enoplea</taxon>
        <taxon>Dorylaimia</taxon>
        <taxon>Trichinellida</taxon>
        <taxon>Trichuridae</taxon>
        <taxon>Trichuris</taxon>
    </lineage>
</organism>
<dbReference type="PANTHER" id="PTHR34769">
    <property type="entry name" value="RCG42593, ISOFORM CRA_A"/>
    <property type="match status" value="1"/>
</dbReference>
<feature type="region of interest" description="Disordered" evidence="1">
    <location>
        <begin position="92"/>
        <end position="117"/>
    </location>
</feature>
<dbReference type="InterPro" id="IPR038948">
    <property type="entry name" value="POLR1D-like"/>
</dbReference>
<evidence type="ECO:0000256" key="1">
    <source>
        <dbReference type="SAM" id="MobiDB-lite"/>
    </source>
</evidence>
<dbReference type="AlphaFoldDB" id="A0A5S6QK93"/>
<sequence length="145" mass="16701">MSAESTEEDIARHRAVVALLREADRGKERAETMGSQGWRRKRLTCGSLRFLHHVTKSASASCSRREQMHSNRKAVNLLEDEPTVCRREEEIKRAQSSGIRQPYKSCAGTSDRRNDHAACKESKCDELPKSKHLHRRFQPSKRKCR</sequence>
<accession>A0A5S6QK93</accession>
<proteinExistence type="predicted"/>
<dbReference type="WBParaSite" id="TMUE_2000007317.1">
    <property type="protein sequence ID" value="TMUE_2000007317.1"/>
    <property type="gene ID" value="WBGene00299849"/>
</dbReference>
<name>A0A5S6QK93_TRIMR</name>
<dbReference type="Proteomes" id="UP000046395">
    <property type="component" value="Unassembled WGS sequence"/>
</dbReference>